<accession>A0A383AYP7</accession>
<organism evidence="1">
    <name type="scientific">marine metagenome</name>
    <dbReference type="NCBI Taxonomy" id="408172"/>
    <lineage>
        <taxon>unclassified sequences</taxon>
        <taxon>metagenomes</taxon>
        <taxon>ecological metagenomes</taxon>
    </lineage>
</organism>
<name>A0A383AYP7_9ZZZZ</name>
<dbReference type="EMBL" id="UINC01196004">
    <property type="protein sequence ID" value="SVE12832.1"/>
    <property type="molecule type" value="Genomic_DNA"/>
</dbReference>
<gene>
    <name evidence="1" type="ORF">METZ01_LOCUS465686</name>
</gene>
<sequence length="80" mass="9459">MDIEVKIPQNSIEECSRTLADMEIIEGPEVSIFGTKLDINAYCYNPNPLEIKEKESIDQWMDRIYEQEKNEQEQEYKRTG</sequence>
<dbReference type="AlphaFoldDB" id="A0A383AYP7"/>
<reference evidence="1" key="1">
    <citation type="submission" date="2018-05" db="EMBL/GenBank/DDBJ databases">
        <authorList>
            <person name="Lanie J.A."/>
            <person name="Ng W.-L."/>
            <person name="Kazmierczak K.M."/>
            <person name="Andrzejewski T.M."/>
            <person name="Davidsen T.M."/>
            <person name="Wayne K.J."/>
            <person name="Tettelin H."/>
            <person name="Glass J.I."/>
            <person name="Rusch D."/>
            <person name="Podicherti R."/>
            <person name="Tsui H.-C.T."/>
            <person name="Winkler M.E."/>
        </authorList>
    </citation>
    <scope>NUCLEOTIDE SEQUENCE</scope>
</reference>
<proteinExistence type="predicted"/>
<protein>
    <submittedName>
        <fullName evidence="1">Uncharacterized protein</fullName>
    </submittedName>
</protein>
<evidence type="ECO:0000313" key="1">
    <source>
        <dbReference type="EMBL" id="SVE12832.1"/>
    </source>
</evidence>